<feature type="transmembrane region" description="Helical" evidence="8">
    <location>
        <begin position="192"/>
        <end position="213"/>
    </location>
</feature>
<evidence type="ECO:0000256" key="6">
    <source>
        <dbReference type="ARBA" id="ARBA00023136"/>
    </source>
</evidence>
<evidence type="ECO:0000256" key="4">
    <source>
        <dbReference type="ARBA" id="ARBA00022692"/>
    </source>
</evidence>
<dbReference type="eggNOG" id="ENOG502RXXQ">
    <property type="taxonomic scope" value="Eukaryota"/>
</dbReference>
<dbReference type="RefSeq" id="XP_005778698.1">
    <property type="nucleotide sequence ID" value="XM_005778641.1"/>
</dbReference>
<dbReference type="KEGG" id="ehx:EMIHUDRAFT_115127"/>
<dbReference type="GeneID" id="17271814"/>
<comment type="similarity">
    <text evidence="2">Belongs to the UPF0324 family.</text>
</comment>
<sequence length="378" mass="36555">MLSYLSKLLPRLEHAPGIAAAAGTAGAATFVASQLPSQLHISAIPVSIVLGAAAGNAAPSAVTAAIKPGLSYATSNILRTGIVCVGAKLSAAQILALGWTTVPAAACSVGAGVTIIPMLAARFGLAPRLGALLACGTSICGVTAISAVAPAIAATQAEVAIAVANVVAFGSVGMLVYPHVAAALFPPSDSRAIGLFLGLAVHDTAQVVGAAAVAKLTRNVFLAAVVPLMAVRHAAGATGGGVTAKTFAAAVPAFVGGFLAMAAVRTLGDAQLAAVRTLGDAQLAAVRTLGDAQLANGGSALFAFDSAQWKGGADWLGAEQRSSSPPDSRPSGFPSTSPLSHGAGLAPFAVGAAGASVVGGVGLSVALLMASLAPAVPA</sequence>
<dbReference type="EnsemblProtists" id="EOD26269">
    <property type="protein sequence ID" value="EOD26269"/>
    <property type="gene ID" value="EMIHUDRAFT_115127"/>
</dbReference>
<evidence type="ECO:0000256" key="1">
    <source>
        <dbReference type="ARBA" id="ARBA00004651"/>
    </source>
</evidence>
<name>A0A0D3JRY4_EMIH1</name>
<dbReference type="PaxDb" id="2903-EOD26269"/>
<feature type="transmembrane region" description="Helical" evidence="8">
    <location>
        <begin position="247"/>
        <end position="268"/>
    </location>
</feature>
<keyword evidence="5 8" id="KW-1133">Transmembrane helix</keyword>
<feature type="transmembrane region" description="Helical" evidence="8">
    <location>
        <begin position="12"/>
        <end position="32"/>
    </location>
</feature>
<feature type="transmembrane region" description="Helical" evidence="8">
    <location>
        <begin position="159"/>
        <end position="180"/>
    </location>
</feature>
<feature type="transmembrane region" description="Helical" evidence="8">
    <location>
        <begin position="348"/>
        <end position="373"/>
    </location>
</feature>
<evidence type="ECO:0000256" key="5">
    <source>
        <dbReference type="ARBA" id="ARBA00022989"/>
    </source>
</evidence>
<dbReference type="AlphaFoldDB" id="A0A0D3JRY4"/>
<evidence type="ECO:0000256" key="8">
    <source>
        <dbReference type="SAM" id="Phobius"/>
    </source>
</evidence>
<feature type="region of interest" description="Disordered" evidence="7">
    <location>
        <begin position="316"/>
        <end position="338"/>
    </location>
</feature>
<keyword evidence="4 8" id="KW-0812">Transmembrane</keyword>
<feature type="transmembrane region" description="Helical" evidence="8">
    <location>
        <begin position="44"/>
        <end position="65"/>
    </location>
</feature>
<dbReference type="OMA" id="PGIHFAS"/>
<feature type="transmembrane region" description="Helical" evidence="8">
    <location>
        <begin position="77"/>
        <end position="96"/>
    </location>
</feature>
<dbReference type="PANTHER" id="PTHR30106:SF2">
    <property type="entry name" value="UPF0324 INNER MEMBRANE PROTEIN YEIH"/>
    <property type="match status" value="1"/>
</dbReference>
<feature type="transmembrane region" description="Helical" evidence="8">
    <location>
        <begin position="219"/>
        <end position="235"/>
    </location>
</feature>
<dbReference type="InterPro" id="IPR018383">
    <property type="entry name" value="UPF0324_pro"/>
</dbReference>
<dbReference type="PANTHER" id="PTHR30106">
    <property type="entry name" value="INNER MEMBRANE PROTEIN YEIH-RELATED"/>
    <property type="match status" value="1"/>
</dbReference>
<reference evidence="10" key="1">
    <citation type="journal article" date="2013" name="Nature">
        <title>Pan genome of the phytoplankton Emiliania underpins its global distribution.</title>
        <authorList>
            <person name="Read B.A."/>
            <person name="Kegel J."/>
            <person name="Klute M.J."/>
            <person name="Kuo A."/>
            <person name="Lefebvre S.C."/>
            <person name="Maumus F."/>
            <person name="Mayer C."/>
            <person name="Miller J."/>
            <person name="Monier A."/>
            <person name="Salamov A."/>
            <person name="Young J."/>
            <person name="Aguilar M."/>
            <person name="Claverie J.M."/>
            <person name="Frickenhaus S."/>
            <person name="Gonzalez K."/>
            <person name="Herman E.K."/>
            <person name="Lin Y.C."/>
            <person name="Napier J."/>
            <person name="Ogata H."/>
            <person name="Sarno A.F."/>
            <person name="Shmutz J."/>
            <person name="Schroeder D."/>
            <person name="de Vargas C."/>
            <person name="Verret F."/>
            <person name="von Dassow P."/>
            <person name="Valentin K."/>
            <person name="Van de Peer Y."/>
            <person name="Wheeler G."/>
            <person name="Dacks J.B."/>
            <person name="Delwiche C.F."/>
            <person name="Dyhrman S.T."/>
            <person name="Glockner G."/>
            <person name="John U."/>
            <person name="Richards T."/>
            <person name="Worden A.Z."/>
            <person name="Zhang X."/>
            <person name="Grigoriev I.V."/>
            <person name="Allen A.E."/>
            <person name="Bidle K."/>
            <person name="Borodovsky M."/>
            <person name="Bowler C."/>
            <person name="Brownlee C."/>
            <person name="Cock J.M."/>
            <person name="Elias M."/>
            <person name="Gladyshev V.N."/>
            <person name="Groth M."/>
            <person name="Guda C."/>
            <person name="Hadaegh A."/>
            <person name="Iglesias-Rodriguez M.D."/>
            <person name="Jenkins J."/>
            <person name="Jones B.M."/>
            <person name="Lawson T."/>
            <person name="Leese F."/>
            <person name="Lindquist E."/>
            <person name="Lobanov A."/>
            <person name="Lomsadze A."/>
            <person name="Malik S.B."/>
            <person name="Marsh M.E."/>
            <person name="Mackinder L."/>
            <person name="Mock T."/>
            <person name="Mueller-Roeber B."/>
            <person name="Pagarete A."/>
            <person name="Parker M."/>
            <person name="Probert I."/>
            <person name="Quesneville H."/>
            <person name="Raines C."/>
            <person name="Rensing S.A."/>
            <person name="Riano-Pachon D.M."/>
            <person name="Richier S."/>
            <person name="Rokitta S."/>
            <person name="Shiraiwa Y."/>
            <person name="Soanes D.M."/>
            <person name="van der Giezen M."/>
            <person name="Wahlund T.M."/>
            <person name="Williams B."/>
            <person name="Wilson W."/>
            <person name="Wolfe G."/>
            <person name="Wurch L.L."/>
        </authorList>
    </citation>
    <scope>NUCLEOTIDE SEQUENCE</scope>
</reference>
<feature type="transmembrane region" description="Helical" evidence="8">
    <location>
        <begin position="102"/>
        <end position="120"/>
    </location>
</feature>
<protein>
    <submittedName>
        <fullName evidence="9">Uncharacterized protein</fullName>
    </submittedName>
</protein>
<evidence type="ECO:0000256" key="3">
    <source>
        <dbReference type="ARBA" id="ARBA00022475"/>
    </source>
</evidence>
<proteinExistence type="inferred from homology"/>
<dbReference type="GO" id="GO:0005886">
    <property type="term" value="C:plasma membrane"/>
    <property type="evidence" value="ECO:0007669"/>
    <property type="project" value="UniProtKB-SubCell"/>
</dbReference>
<keyword evidence="6 8" id="KW-0472">Membrane</keyword>
<dbReference type="HOGENOM" id="CLU_033541_1_2_1"/>
<feature type="compositionally biased region" description="Low complexity" evidence="7">
    <location>
        <begin position="322"/>
        <end position="335"/>
    </location>
</feature>
<feature type="transmembrane region" description="Helical" evidence="8">
    <location>
        <begin position="132"/>
        <end position="153"/>
    </location>
</feature>
<dbReference type="Proteomes" id="UP000013827">
    <property type="component" value="Unassembled WGS sequence"/>
</dbReference>
<evidence type="ECO:0000256" key="7">
    <source>
        <dbReference type="SAM" id="MobiDB-lite"/>
    </source>
</evidence>
<dbReference type="Pfam" id="PF03601">
    <property type="entry name" value="Cons_hypoth698"/>
    <property type="match status" value="1"/>
</dbReference>
<evidence type="ECO:0000313" key="10">
    <source>
        <dbReference type="Proteomes" id="UP000013827"/>
    </source>
</evidence>
<comment type="subcellular location">
    <subcellularLocation>
        <location evidence="1">Cell membrane</location>
        <topology evidence="1">Multi-pass membrane protein</topology>
    </subcellularLocation>
</comment>
<keyword evidence="10" id="KW-1185">Reference proteome</keyword>
<evidence type="ECO:0000313" key="9">
    <source>
        <dbReference type="EnsemblProtists" id="EOD26269"/>
    </source>
</evidence>
<accession>A0A0D3JRY4</accession>
<keyword evidence="3" id="KW-1003">Cell membrane</keyword>
<organism evidence="9 10">
    <name type="scientific">Emiliania huxleyi (strain CCMP1516)</name>
    <dbReference type="NCBI Taxonomy" id="280463"/>
    <lineage>
        <taxon>Eukaryota</taxon>
        <taxon>Haptista</taxon>
        <taxon>Haptophyta</taxon>
        <taxon>Prymnesiophyceae</taxon>
        <taxon>Isochrysidales</taxon>
        <taxon>Noelaerhabdaceae</taxon>
        <taxon>Emiliania</taxon>
    </lineage>
</organism>
<evidence type="ECO:0000256" key="2">
    <source>
        <dbReference type="ARBA" id="ARBA00007977"/>
    </source>
</evidence>
<reference evidence="9" key="2">
    <citation type="submission" date="2024-10" db="UniProtKB">
        <authorList>
            <consortium name="EnsemblProtists"/>
        </authorList>
    </citation>
    <scope>IDENTIFICATION</scope>
</reference>